<proteinExistence type="predicted"/>
<keyword evidence="2" id="KW-1185">Reference proteome</keyword>
<name>A0ACC0DJU1_9PEZI</name>
<evidence type="ECO:0000313" key="1">
    <source>
        <dbReference type="EMBL" id="KAI6093022.1"/>
    </source>
</evidence>
<organism evidence="1 2">
    <name type="scientific">Hypoxylon rubiginosum</name>
    <dbReference type="NCBI Taxonomy" id="110542"/>
    <lineage>
        <taxon>Eukaryota</taxon>
        <taxon>Fungi</taxon>
        <taxon>Dikarya</taxon>
        <taxon>Ascomycota</taxon>
        <taxon>Pezizomycotina</taxon>
        <taxon>Sordariomycetes</taxon>
        <taxon>Xylariomycetidae</taxon>
        <taxon>Xylariales</taxon>
        <taxon>Hypoxylaceae</taxon>
        <taxon>Hypoxylon</taxon>
    </lineage>
</organism>
<protein>
    <submittedName>
        <fullName evidence="1">MNNG and nitrosoguanidine resistance protein</fullName>
    </submittedName>
</protein>
<evidence type="ECO:0000313" key="2">
    <source>
        <dbReference type="Proteomes" id="UP001497680"/>
    </source>
</evidence>
<dbReference type="Proteomes" id="UP001497680">
    <property type="component" value="Unassembled WGS sequence"/>
</dbReference>
<comment type="caution">
    <text evidence="1">The sequence shown here is derived from an EMBL/GenBank/DDBJ whole genome shotgun (WGS) entry which is preliminary data.</text>
</comment>
<reference evidence="1 2" key="1">
    <citation type="journal article" date="2022" name="New Phytol.">
        <title>Ecological generalism drives hyperdiversity of secondary metabolite gene clusters in xylarialean endophytes.</title>
        <authorList>
            <person name="Franco M.E.E."/>
            <person name="Wisecaver J.H."/>
            <person name="Arnold A.E."/>
            <person name="Ju Y.M."/>
            <person name="Slot J.C."/>
            <person name="Ahrendt S."/>
            <person name="Moore L.P."/>
            <person name="Eastman K.E."/>
            <person name="Scott K."/>
            <person name="Konkel Z."/>
            <person name="Mondo S.J."/>
            <person name="Kuo A."/>
            <person name="Hayes R.D."/>
            <person name="Haridas S."/>
            <person name="Andreopoulos B."/>
            <person name="Riley R."/>
            <person name="LaButti K."/>
            <person name="Pangilinan J."/>
            <person name="Lipzen A."/>
            <person name="Amirebrahimi M."/>
            <person name="Yan J."/>
            <person name="Adam C."/>
            <person name="Keymanesh K."/>
            <person name="Ng V."/>
            <person name="Louie K."/>
            <person name="Northen T."/>
            <person name="Drula E."/>
            <person name="Henrissat B."/>
            <person name="Hsieh H.M."/>
            <person name="Youens-Clark K."/>
            <person name="Lutzoni F."/>
            <person name="Miadlikowska J."/>
            <person name="Eastwood D.C."/>
            <person name="Hamelin R.C."/>
            <person name="Grigoriev I.V."/>
            <person name="U'Ren J.M."/>
        </authorList>
    </citation>
    <scope>NUCLEOTIDE SEQUENCE [LARGE SCALE GENOMIC DNA]</scope>
    <source>
        <strain evidence="1 2">ER1909</strain>
    </source>
</reference>
<gene>
    <name evidence="1" type="ORF">F4821DRAFT_114678</name>
</gene>
<dbReference type="EMBL" id="MU394282">
    <property type="protein sequence ID" value="KAI6093022.1"/>
    <property type="molecule type" value="Genomic_DNA"/>
</dbReference>
<sequence>MAPRDLPNVSGLTIAPHGQNPQNSNAELSSGHPDSMRGSDRTVLDSPQQYEQYETFPGSDEEDGRYEEPHRSAGFWDPAMTKIRGEVIFQWARMLLILSVFIIAVLSLYWAVLFHVDKNMRTLKVLVVDFDGQVAPYDYVETPVVGPLVTQIAQEMFDVPTGQRTLGYTVVSPEEYGNDPIAVRQAVYDWHAWAAIIINANATALLQQAVVTGNASYDPTGAVQFIIQSARQETNTANYITPQLQTLSRQFTARFGPAWSASVAANSSLTRENLAAAAAAVNPGVTPFTIDLRPFGPTSATPSVTIGLIYLIIVAFFSYGFFLPIHMQFVTPGGHPPLRFFQLIVWRIVSTMATYLFVSLTYSFVSLAFQIPFWPEPGSTTEPAFNPTAYGRGSFPVYWMVNFVGMNALGFACENVAMIIGQPWTAAWLIFWVITNVSTSFYSLELAPGFFKWGYAWPLHHIVQASRQILFDLHSEIGLNFGVLFAWCAINLCLFPFCCYVARWKMERERRGAERAAESYAVFDAASQDQKKHVPKEKGTLPPVRKRGFMRGV</sequence>
<accession>A0ACC0DJU1</accession>